<organism evidence="1 2">
    <name type="scientific">Xanthomonas campestris pv. campestris (strain B100)</name>
    <dbReference type="NCBI Taxonomy" id="509169"/>
    <lineage>
        <taxon>Bacteria</taxon>
        <taxon>Pseudomonadati</taxon>
        <taxon>Pseudomonadota</taxon>
        <taxon>Gammaproteobacteria</taxon>
        <taxon>Lysobacterales</taxon>
        <taxon>Lysobacteraceae</taxon>
        <taxon>Xanthomonas</taxon>
    </lineage>
</organism>
<reference evidence="1 2" key="1">
    <citation type="journal article" date="2008" name="J. Biotechnol.">
        <title>The genome of Xanthomonas campestris pv. campestris B100 and its use for the reconstruction of metabolic pathways involved in xanthan biosynthesis.</title>
        <authorList>
            <person name="Vorholter F.J."/>
            <person name="Schneiker S."/>
            <person name="Goesmann A."/>
            <person name="Krause L."/>
            <person name="Bekel T."/>
            <person name="Kaiser O."/>
            <person name="Linke B."/>
            <person name="Patschkowski T."/>
            <person name="Ruckert C."/>
            <person name="Schmid J."/>
            <person name="Sidhu V.K."/>
            <person name="Sieber V."/>
            <person name="Tauch A."/>
            <person name="Watt S.A."/>
            <person name="Weisshaar B."/>
            <person name="Becker A."/>
            <person name="Niehaus K."/>
            <person name="Puhler A."/>
        </authorList>
    </citation>
    <scope>NUCLEOTIDE SEQUENCE [LARGE SCALE GENOMIC DNA]</scope>
    <source>
        <strain evidence="1 2">B100</strain>
    </source>
</reference>
<proteinExistence type="predicted"/>
<dbReference type="Proteomes" id="UP000001188">
    <property type="component" value="Chromosome"/>
</dbReference>
<evidence type="ECO:0000313" key="1">
    <source>
        <dbReference type="EMBL" id="CAP50170.1"/>
    </source>
</evidence>
<name>B0RNY5_XANCB</name>
<sequence length="38" mass="4125">MRRALPPLGYDGEPGICAQALKQALKTVLTARIACVWI</sequence>
<gene>
    <name evidence="1" type="ORF">XCCB100_0827</name>
</gene>
<dbReference type="HOGENOM" id="CLU_3334854_0_0_6"/>
<evidence type="ECO:0000313" key="2">
    <source>
        <dbReference type="Proteomes" id="UP000001188"/>
    </source>
</evidence>
<dbReference type="KEGG" id="xca:xcc-b100_0827"/>
<dbReference type="EMBL" id="AM920689">
    <property type="protein sequence ID" value="CAP50170.1"/>
    <property type="molecule type" value="Genomic_DNA"/>
</dbReference>
<protein>
    <submittedName>
        <fullName evidence="1">Uncharacterized protein</fullName>
    </submittedName>
</protein>
<accession>B0RNY5</accession>
<dbReference type="AlphaFoldDB" id="B0RNY5"/>